<keyword evidence="2" id="KW-1185">Reference proteome</keyword>
<sequence>MLEIGRDLEISINHPAIKGFLNLCDQARGKRQMSLDLIQSRPFVPYWSTLIVNRWHEDKQDFLYSFWGSKLSSIYGMDLTGKYILRGEFKSTEKVFWNAHKDVITDLNPVYLNTSIHWLNKEHQSFNAVIIPMERNDKITETIAYIAFDN</sequence>
<evidence type="ECO:0008006" key="3">
    <source>
        <dbReference type="Google" id="ProtNLM"/>
    </source>
</evidence>
<name>A0A0M2REY3_9PROT</name>
<comment type="caution">
    <text evidence="1">The sequence shown here is derived from an EMBL/GenBank/DDBJ whole genome shotgun (WGS) entry which is preliminary data.</text>
</comment>
<organism evidence="1 2">
    <name type="scientific">Kiloniella litopenaei</name>
    <dbReference type="NCBI Taxonomy" id="1549748"/>
    <lineage>
        <taxon>Bacteria</taxon>
        <taxon>Pseudomonadati</taxon>
        <taxon>Pseudomonadota</taxon>
        <taxon>Alphaproteobacteria</taxon>
        <taxon>Rhodospirillales</taxon>
        <taxon>Kiloniellaceae</taxon>
        <taxon>Kiloniella</taxon>
    </lineage>
</organism>
<evidence type="ECO:0000313" key="1">
    <source>
        <dbReference type="EMBL" id="KKJ78133.1"/>
    </source>
</evidence>
<dbReference type="OrthoDB" id="8478709at2"/>
<dbReference type="RefSeq" id="WP_046502312.1">
    <property type="nucleotide sequence ID" value="NZ_LANI01000002.1"/>
</dbReference>
<dbReference type="Proteomes" id="UP000034491">
    <property type="component" value="Unassembled WGS sequence"/>
</dbReference>
<dbReference type="AlphaFoldDB" id="A0A0M2REY3"/>
<reference evidence="1 2" key="1">
    <citation type="submission" date="2015-03" db="EMBL/GenBank/DDBJ databases">
        <title>Genome sequence of Kiloniella sp. P1-1, isolated from the gut microflora of Pacific white shrimp, Penaeus vannamei.</title>
        <authorList>
            <person name="Shao Z."/>
            <person name="Wang L."/>
            <person name="Li X."/>
        </authorList>
    </citation>
    <scope>NUCLEOTIDE SEQUENCE [LARGE SCALE GENOMIC DNA]</scope>
    <source>
        <strain evidence="1 2">P1-1</strain>
    </source>
</reference>
<gene>
    <name evidence="1" type="ORF">WH95_01920</name>
</gene>
<evidence type="ECO:0000313" key="2">
    <source>
        <dbReference type="Proteomes" id="UP000034491"/>
    </source>
</evidence>
<accession>A0A0M2REY3</accession>
<dbReference type="EMBL" id="LANI01000002">
    <property type="protein sequence ID" value="KKJ78133.1"/>
    <property type="molecule type" value="Genomic_DNA"/>
</dbReference>
<proteinExistence type="predicted"/>
<protein>
    <recommendedName>
        <fullName evidence="3">PAS fold-4 domain-containing protein</fullName>
    </recommendedName>
</protein>